<dbReference type="EMBL" id="VEPZ02000851">
    <property type="protein sequence ID" value="KAE8716285.1"/>
    <property type="molecule type" value="Genomic_DNA"/>
</dbReference>
<evidence type="ECO:0000256" key="1">
    <source>
        <dbReference type="SAM" id="MobiDB-lite"/>
    </source>
</evidence>
<name>A0A6A3BJ31_HIBSY</name>
<protein>
    <submittedName>
        <fullName evidence="2">Uncharacterized protein</fullName>
    </submittedName>
</protein>
<dbReference type="AlphaFoldDB" id="A0A6A3BJ31"/>
<feature type="region of interest" description="Disordered" evidence="1">
    <location>
        <begin position="77"/>
        <end position="161"/>
    </location>
</feature>
<dbReference type="PANTHER" id="PTHR34194:SF2">
    <property type="entry name" value="F14J8.16 PROTEIN"/>
    <property type="match status" value="1"/>
</dbReference>
<keyword evidence="3" id="KW-1185">Reference proteome</keyword>
<sequence>MEDSEHGQYFSNLEQFRYRSVGDADEEEEELKNPQYAFFIDNLKRDEFGESYSVELAFNSDVSIVLRYEEKEGESLEDVDGQRNFMSNSKREKAKVPENSGCFSGKARGGTPKTTKKSLEIGDEEGKKSLGDVPGQKRKRVDEDELEEGAEADPVSCKSSEGSSKLMNVVVKVESQPEVPDSFDKSGMNPELGNDKCHTSTHHKNDGSCPEVEVFTLDNMPLLEGDYMPFVPSKCFVGEECGNGIRDSSPSQFRENLMDLLKIPYNGKELDNLWREVTKRKPVQGVKELRHGRMKSYSTKTKGKSYLDWYKELNIKVEEFREDRRKVLYLLRGFFFWLKNTAHEGAFQPWMDSLYLKGFDRPEIV</sequence>
<reference evidence="2" key="1">
    <citation type="submission" date="2019-09" db="EMBL/GenBank/DDBJ databases">
        <title>Draft genome information of white flower Hibiscus syriacus.</title>
        <authorList>
            <person name="Kim Y.-M."/>
        </authorList>
    </citation>
    <scope>NUCLEOTIDE SEQUENCE [LARGE SCALE GENOMIC DNA]</scope>
    <source>
        <strain evidence="2">YM2019G1</strain>
    </source>
</reference>
<evidence type="ECO:0000313" key="3">
    <source>
        <dbReference type="Proteomes" id="UP000436088"/>
    </source>
</evidence>
<evidence type="ECO:0000313" key="2">
    <source>
        <dbReference type="EMBL" id="KAE8716285.1"/>
    </source>
</evidence>
<gene>
    <name evidence="2" type="ORF">F3Y22_tig00110129pilonHSYRG00021</name>
</gene>
<dbReference type="Proteomes" id="UP000436088">
    <property type="component" value="Unassembled WGS sequence"/>
</dbReference>
<feature type="compositionally biased region" description="Basic and acidic residues" evidence="1">
    <location>
        <begin position="117"/>
        <end position="130"/>
    </location>
</feature>
<accession>A0A6A3BJ31</accession>
<proteinExistence type="predicted"/>
<dbReference type="PANTHER" id="PTHR34194">
    <property type="entry name" value="F14J8.16 PROTEIN"/>
    <property type="match status" value="1"/>
</dbReference>
<comment type="caution">
    <text evidence="2">The sequence shown here is derived from an EMBL/GenBank/DDBJ whole genome shotgun (WGS) entry which is preliminary data.</text>
</comment>
<organism evidence="2 3">
    <name type="scientific">Hibiscus syriacus</name>
    <name type="common">Rose of Sharon</name>
    <dbReference type="NCBI Taxonomy" id="106335"/>
    <lineage>
        <taxon>Eukaryota</taxon>
        <taxon>Viridiplantae</taxon>
        <taxon>Streptophyta</taxon>
        <taxon>Embryophyta</taxon>
        <taxon>Tracheophyta</taxon>
        <taxon>Spermatophyta</taxon>
        <taxon>Magnoliopsida</taxon>
        <taxon>eudicotyledons</taxon>
        <taxon>Gunneridae</taxon>
        <taxon>Pentapetalae</taxon>
        <taxon>rosids</taxon>
        <taxon>malvids</taxon>
        <taxon>Malvales</taxon>
        <taxon>Malvaceae</taxon>
        <taxon>Malvoideae</taxon>
        <taxon>Hibiscus</taxon>
    </lineage>
</organism>